<keyword evidence="6 9" id="KW-0472">Membrane</keyword>
<keyword evidence="5 9" id="KW-1133">Transmembrane helix</keyword>
<dbReference type="OrthoDB" id="6581954at2759"/>
<dbReference type="PROSITE" id="PS50267">
    <property type="entry name" value="NA_NEUROTRAN_SYMP_3"/>
    <property type="match status" value="1"/>
</dbReference>
<dbReference type="GO" id="GO:0051378">
    <property type="term" value="F:serotonin binding"/>
    <property type="evidence" value="ECO:0007669"/>
    <property type="project" value="TreeGrafter"/>
</dbReference>
<evidence type="ECO:0000256" key="9">
    <source>
        <dbReference type="SAM" id="Phobius"/>
    </source>
</evidence>
<dbReference type="WBParaSite" id="DME_0000675701-mRNA-1">
    <property type="protein sequence ID" value="DME_0000675701-mRNA-1"/>
    <property type="gene ID" value="DME_0000675701"/>
</dbReference>
<organism evidence="11 13">
    <name type="scientific">Dracunculus medinensis</name>
    <name type="common">Guinea worm</name>
    <dbReference type="NCBI Taxonomy" id="318479"/>
    <lineage>
        <taxon>Eukaryota</taxon>
        <taxon>Metazoa</taxon>
        <taxon>Ecdysozoa</taxon>
        <taxon>Nematoda</taxon>
        <taxon>Chromadorea</taxon>
        <taxon>Rhabditida</taxon>
        <taxon>Spirurina</taxon>
        <taxon>Dracunculoidea</taxon>
        <taxon>Dracunculidae</taxon>
        <taxon>Dracunculus</taxon>
    </lineage>
</organism>
<feature type="transmembrane region" description="Helical" evidence="9">
    <location>
        <begin position="408"/>
        <end position="426"/>
    </location>
</feature>
<feature type="transmembrane region" description="Helical" evidence="9">
    <location>
        <begin position="114"/>
        <end position="141"/>
    </location>
</feature>
<dbReference type="SUPFAM" id="SSF161070">
    <property type="entry name" value="SNF-like"/>
    <property type="match status" value="1"/>
</dbReference>
<feature type="binding site" evidence="7">
    <location>
        <position position="164"/>
    </location>
    <ligand>
        <name>Na(+)</name>
        <dbReference type="ChEBI" id="CHEBI:29101"/>
        <label>1</label>
    </ligand>
</feature>
<evidence type="ECO:0000256" key="1">
    <source>
        <dbReference type="ARBA" id="ARBA00004141"/>
    </source>
</evidence>
<dbReference type="PRINTS" id="PR00176">
    <property type="entry name" value="NANEUSMPORT"/>
</dbReference>
<keyword evidence="8" id="KW-1015">Disulfide bond</keyword>
<dbReference type="GO" id="GO:0005886">
    <property type="term" value="C:plasma membrane"/>
    <property type="evidence" value="ECO:0007669"/>
    <property type="project" value="TreeGrafter"/>
</dbReference>
<evidence type="ECO:0000313" key="11">
    <source>
        <dbReference type="Proteomes" id="UP000038040"/>
    </source>
</evidence>
<evidence type="ECO:0000256" key="2">
    <source>
        <dbReference type="ARBA" id="ARBA00022448"/>
    </source>
</evidence>
<feature type="transmembrane region" description="Helical" evidence="9">
    <location>
        <begin position="82"/>
        <end position="102"/>
    </location>
</feature>
<dbReference type="GO" id="GO:0043005">
    <property type="term" value="C:neuron projection"/>
    <property type="evidence" value="ECO:0007669"/>
    <property type="project" value="TreeGrafter"/>
</dbReference>
<feature type="transmembrane region" description="Helical" evidence="9">
    <location>
        <begin position="323"/>
        <end position="346"/>
    </location>
</feature>
<dbReference type="PANTHER" id="PTHR11616">
    <property type="entry name" value="SODIUM/CHLORIDE DEPENDENT TRANSPORTER"/>
    <property type="match status" value="1"/>
</dbReference>
<evidence type="ECO:0000256" key="8">
    <source>
        <dbReference type="PIRSR" id="PIRSR600175-2"/>
    </source>
</evidence>
<dbReference type="STRING" id="318479.A0A0N4UGW8"/>
<protein>
    <submittedName>
        <fullName evidence="13">Sodium-and chloride-dependent GABA transporter 2</fullName>
    </submittedName>
</protein>
<dbReference type="GO" id="GO:0005335">
    <property type="term" value="F:serotonin:sodium:chloride symporter activity"/>
    <property type="evidence" value="ECO:0007669"/>
    <property type="project" value="TreeGrafter"/>
</dbReference>
<keyword evidence="7" id="KW-0915">Sodium</keyword>
<dbReference type="AlphaFoldDB" id="A0A0N4UGW8"/>
<name>A0A0N4UGW8_DRAME</name>
<sequence>MCRKIRQTLKNLMHEIPSFQAELSWKTCNNSWNTELCTSNLNETLNKEGERLNTPSEEYFLYNVLEIQHSTGLDGLGGVKPLLAICLIIVFLLIYFAIWKGVKSVGKVVWVTSIAPYIILTVLLIRGITLPGASTGIYYYIIPDFEKLLDPNVWTAAAAQIFFSLGSGLGVIIALSSYNDFNNNCYRDALSTCAINCGTSFFAGFVIFSTLGYMSKLTKRPIHEVVSDQGANLIFAVYPQAIATMPFSNIWSFIFFSMLIFLGIDSTFSGIEAIITAFCDEYPKLLASHRKIFVAFVLFIYYVGSLPSITYGGSYVILFLDEYGVSLSLMFIVICETVAVFWFYGVERFSQDIHQMLGFSPGLYWRICWLCCPILMTSIFVLTASNISMEPLKTLNYVYPQWSIEVGWILRISSILPVPVFAIYFMSQLKGTIFQVPFSLFQNGKKFIRLKKYVDN</sequence>
<feature type="transmembrane region" description="Helical" evidence="9">
    <location>
        <begin position="153"/>
        <end position="177"/>
    </location>
</feature>
<feature type="binding site" evidence="7">
    <location>
        <position position="265"/>
    </location>
    <ligand>
        <name>Na(+)</name>
        <dbReference type="ChEBI" id="CHEBI:29101"/>
        <label>1</label>
    </ligand>
</feature>
<feature type="binding site" evidence="7">
    <location>
        <position position="196"/>
    </location>
    <ligand>
        <name>Na(+)</name>
        <dbReference type="ChEBI" id="CHEBI:29101"/>
        <label>1</label>
    </ligand>
</feature>
<reference evidence="10 12" key="2">
    <citation type="submission" date="2018-11" db="EMBL/GenBank/DDBJ databases">
        <authorList>
            <consortium name="Pathogen Informatics"/>
        </authorList>
    </citation>
    <scope>NUCLEOTIDE SEQUENCE [LARGE SCALE GENOMIC DNA]</scope>
</reference>
<comment type="subcellular location">
    <subcellularLocation>
        <location evidence="1">Membrane</location>
        <topology evidence="1">Multi-pass membrane protein</topology>
    </subcellularLocation>
</comment>
<evidence type="ECO:0000313" key="13">
    <source>
        <dbReference type="WBParaSite" id="DME_0000675701-mRNA-1"/>
    </source>
</evidence>
<feature type="disulfide bond" evidence="8">
    <location>
        <begin position="28"/>
        <end position="37"/>
    </location>
</feature>
<evidence type="ECO:0000256" key="5">
    <source>
        <dbReference type="ARBA" id="ARBA00022989"/>
    </source>
</evidence>
<dbReference type="InterPro" id="IPR000175">
    <property type="entry name" value="Na/ntran_symport"/>
</dbReference>
<accession>A0A0N4UGW8</accession>
<dbReference type="PANTHER" id="PTHR11616:SF279">
    <property type="entry name" value="SODIUM-DEPENDENT SEROTONIN TRANSPORTER"/>
    <property type="match status" value="1"/>
</dbReference>
<dbReference type="GO" id="GO:0046872">
    <property type="term" value="F:metal ion binding"/>
    <property type="evidence" value="ECO:0007669"/>
    <property type="project" value="UniProtKB-KW"/>
</dbReference>
<keyword evidence="7" id="KW-0479">Metal-binding</keyword>
<dbReference type="EMBL" id="UYYG01000020">
    <property type="protein sequence ID" value="VDN51398.1"/>
    <property type="molecule type" value="Genomic_DNA"/>
</dbReference>
<feature type="transmembrane region" description="Helical" evidence="9">
    <location>
        <begin position="250"/>
        <end position="271"/>
    </location>
</feature>
<feature type="binding site" evidence="7">
    <location>
        <position position="262"/>
    </location>
    <ligand>
        <name>Na(+)</name>
        <dbReference type="ChEBI" id="CHEBI:29101"/>
        <label>1</label>
    </ligand>
</feature>
<gene>
    <name evidence="10" type="ORF">DME_LOCUS1371</name>
</gene>
<feature type="transmembrane region" description="Helical" evidence="9">
    <location>
        <begin position="189"/>
        <end position="213"/>
    </location>
</feature>
<evidence type="ECO:0000313" key="12">
    <source>
        <dbReference type="Proteomes" id="UP000274756"/>
    </source>
</evidence>
<dbReference type="Pfam" id="PF00209">
    <property type="entry name" value="SNF"/>
    <property type="match status" value="1"/>
</dbReference>
<keyword evidence="4" id="KW-0769">Symport</keyword>
<feature type="binding site" evidence="7">
    <location>
        <position position="266"/>
    </location>
    <ligand>
        <name>Na(+)</name>
        <dbReference type="ChEBI" id="CHEBI:29101"/>
        <label>1</label>
    </ligand>
</feature>
<evidence type="ECO:0000256" key="3">
    <source>
        <dbReference type="ARBA" id="ARBA00022692"/>
    </source>
</evidence>
<evidence type="ECO:0000256" key="6">
    <source>
        <dbReference type="ARBA" id="ARBA00023136"/>
    </source>
</evidence>
<proteinExistence type="predicted"/>
<reference evidence="13" key="1">
    <citation type="submission" date="2017-02" db="UniProtKB">
        <authorList>
            <consortium name="WormBaseParasite"/>
        </authorList>
    </citation>
    <scope>IDENTIFICATION</scope>
</reference>
<dbReference type="GO" id="GO:0098793">
    <property type="term" value="C:presynapse"/>
    <property type="evidence" value="ECO:0007669"/>
    <property type="project" value="GOC"/>
</dbReference>
<keyword evidence="3 9" id="KW-0812">Transmembrane</keyword>
<dbReference type="Proteomes" id="UP000274756">
    <property type="component" value="Unassembled WGS sequence"/>
</dbReference>
<dbReference type="InterPro" id="IPR037272">
    <property type="entry name" value="SNS_sf"/>
</dbReference>
<keyword evidence="12" id="KW-1185">Reference proteome</keyword>
<dbReference type="GO" id="GO:0006865">
    <property type="term" value="P:amino acid transport"/>
    <property type="evidence" value="ECO:0007669"/>
    <property type="project" value="TreeGrafter"/>
</dbReference>
<feature type="transmembrane region" description="Helical" evidence="9">
    <location>
        <begin position="367"/>
        <end position="388"/>
    </location>
</feature>
<feature type="transmembrane region" description="Helical" evidence="9">
    <location>
        <begin position="292"/>
        <end position="317"/>
    </location>
</feature>
<evidence type="ECO:0000313" key="10">
    <source>
        <dbReference type="EMBL" id="VDN51398.1"/>
    </source>
</evidence>
<dbReference type="Proteomes" id="UP000038040">
    <property type="component" value="Unplaced"/>
</dbReference>
<evidence type="ECO:0000256" key="4">
    <source>
        <dbReference type="ARBA" id="ARBA00022847"/>
    </source>
</evidence>
<evidence type="ECO:0000256" key="7">
    <source>
        <dbReference type="PIRSR" id="PIRSR600175-1"/>
    </source>
</evidence>
<keyword evidence="2" id="KW-0813">Transport</keyword>